<dbReference type="OrthoDB" id="3337911at2"/>
<proteinExistence type="predicted"/>
<evidence type="ECO:0000313" key="1">
    <source>
        <dbReference type="EMBL" id="SMD12275.1"/>
    </source>
</evidence>
<reference evidence="2" key="1">
    <citation type="submission" date="2017-04" db="EMBL/GenBank/DDBJ databases">
        <authorList>
            <person name="Varghese N."/>
            <person name="Submissions S."/>
        </authorList>
    </citation>
    <scope>NUCLEOTIDE SEQUENCE [LARGE SCALE GENOMIC DNA]</scope>
    <source>
        <strain evidence="2">DSM 44073</strain>
    </source>
</reference>
<dbReference type="Proteomes" id="UP000192840">
    <property type="component" value="Unassembled WGS sequence"/>
</dbReference>
<gene>
    <name evidence="1" type="ORF">SAMN05660733_04395</name>
</gene>
<name>A0A1W2ERH7_9PSEU</name>
<evidence type="ECO:0000313" key="2">
    <source>
        <dbReference type="Proteomes" id="UP000192840"/>
    </source>
</evidence>
<organism evidence="1 2">
    <name type="scientific">Lentzea albidocapillata</name>
    <dbReference type="NCBI Taxonomy" id="40571"/>
    <lineage>
        <taxon>Bacteria</taxon>
        <taxon>Bacillati</taxon>
        <taxon>Actinomycetota</taxon>
        <taxon>Actinomycetes</taxon>
        <taxon>Pseudonocardiales</taxon>
        <taxon>Pseudonocardiaceae</taxon>
        <taxon>Lentzea</taxon>
    </lineage>
</organism>
<dbReference type="EMBL" id="FWYC01000010">
    <property type="protein sequence ID" value="SMD12275.1"/>
    <property type="molecule type" value="Genomic_DNA"/>
</dbReference>
<dbReference type="RefSeq" id="WP_030476920.1">
    <property type="nucleotide sequence ID" value="NZ_FWYC01000010.1"/>
</dbReference>
<dbReference type="STRING" id="40571.SAMN05660733_04395"/>
<dbReference type="AlphaFoldDB" id="A0A1W2ERH7"/>
<keyword evidence="2" id="KW-1185">Reference proteome</keyword>
<sequence>MTPEQAAQLIDMIDDYAICSDLRAYAWGRRRWLQETGASNDMIKYAREVEQSKAQHAQDAFDGVRKFVEALTRGESPALHADRDDARELLSDFVSAADAAVREQLSKQRTSHELLSTRSAAGIVVECWRDVLEPWHYYFSDAEMAWMSMITTRDIAHLIDVRANAINFEGVRRVMTDGDREVLPKTGVRDALGPAWRAIEHRIADRITSAVANGMTAATYVGWAGRVCSDWWGGTRWVALAEQVAEELALNDAEVRQLVTAPHQLPFDRWEAVIDALTNIKY</sequence>
<protein>
    <submittedName>
        <fullName evidence="1">Uncharacterized protein</fullName>
    </submittedName>
</protein>
<accession>A0A1W2ERH7</accession>